<evidence type="ECO:0000313" key="7">
    <source>
        <dbReference type="Proteomes" id="UP001241110"/>
    </source>
</evidence>
<evidence type="ECO:0000256" key="3">
    <source>
        <dbReference type="ARBA" id="ARBA00011233"/>
    </source>
</evidence>
<reference evidence="6" key="1">
    <citation type="submission" date="2023-05" db="EMBL/GenBank/DDBJ databases">
        <authorList>
            <person name="Zhang X."/>
        </authorList>
    </citation>
    <scope>NUCLEOTIDE SEQUENCE</scope>
    <source>
        <strain evidence="6">YF14B1</strain>
    </source>
</reference>
<comment type="similarity">
    <text evidence="2">Belongs to the KHG/KDPG aldolase family.</text>
</comment>
<proteinExistence type="inferred from homology"/>
<name>A0AAE3QMS5_9BACT</name>
<dbReference type="Proteomes" id="UP001241110">
    <property type="component" value="Unassembled WGS sequence"/>
</dbReference>
<accession>A0AAE3QMS5</accession>
<dbReference type="AlphaFoldDB" id="A0AAE3QMS5"/>
<evidence type="ECO:0000313" key="6">
    <source>
        <dbReference type="EMBL" id="MDJ1480193.1"/>
    </source>
</evidence>
<dbReference type="PANTHER" id="PTHR30246">
    <property type="entry name" value="2-KETO-3-DEOXY-6-PHOSPHOGLUCONATE ALDOLASE"/>
    <property type="match status" value="1"/>
</dbReference>
<dbReference type="CDD" id="cd00452">
    <property type="entry name" value="KDPG_aldolase"/>
    <property type="match status" value="1"/>
</dbReference>
<keyword evidence="5" id="KW-0119">Carbohydrate metabolism</keyword>
<evidence type="ECO:0000256" key="2">
    <source>
        <dbReference type="ARBA" id="ARBA00006906"/>
    </source>
</evidence>
<comment type="subunit">
    <text evidence="3">Homotrimer.</text>
</comment>
<dbReference type="PANTHER" id="PTHR30246:SF1">
    <property type="entry name" value="2-DEHYDRO-3-DEOXY-6-PHOSPHOGALACTONATE ALDOLASE-RELATED"/>
    <property type="match status" value="1"/>
</dbReference>
<keyword evidence="4" id="KW-0456">Lyase</keyword>
<dbReference type="SUPFAM" id="SSF51569">
    <property type="entry name" value="Aldolase"/>
    <property type="match status" value="1"/>
</dbReference>
<dbReference type="InterPro" id="IPR013785">
    <property type="entry name" value="Aldolase_TIM"/>
</dbReference>
<dbReference type="InterPro" id="IPR000887">
    <property type="entry name" value="Aldlse_KDPG_KHG"/>
</dbReference>
<comment type="caution">
    <text evidence="6">The sequence shown here is derived from an EMBL/GenBank/DDBJ whole genome shotgun (WGS) entry which is preliminary data.</text>
</comment>
<dbReference type="RefSeq" id="WP_313976768.1">
    <property type="nucleotide sequence ID" value="NZ_JASJOS010000003.1"/>
</dbReference>
<comment type="pathway">
    <text evidence="1">Carbohydrate acid metabolism.</text>
</comment>
<dbReference type="Pfam" id="PF01081">
    <property type="entry name" value="Aldolase"/>
    <property type="match status" value="1"/>
</dbReference>
<sequence length="221" mass="24094">MLTQSITDIIAVLRQYPLVPVFYHGDLAYTQNILKSCYEGGMRAFEYTNRGEKAREVFPELKKFVAEQCPGMLLGIGTIYKPEDAEYFIQGGADFVVQPVTTAAVADVCHKHSIPWLPAAATLNEIFHARELGAAVVKIFPGNVLGPGFIKAVKGPMPDANLMVTGGVEPNEKNLQEWFSSGILCAGLGSQLFTTTDSSSSDDLSKRIAEIMSFVQSLSRK</sequence>
<protein>
    <submittedName>
        <fullName evidence="6">Bifunctional 4-hydroxy-2-oxoglutarate aldolase/2-dehydro-3-deoxy-phosphogluconate aldolase</fullName>
    </submittedName>
</protein>
<organism evidence="6 7">
    <name type="scientific">Xanthocytophaga flava</name>
    <dbReference type="NCBI Taxonomy" id="3048013"/>
    <lineage>
        <taxon>Bacteria</taxon>
        <taxon>Pseudomonadati</taxon>
        <taxon>Bacteroidota</taxon>
        <taxon>Cytophagia</taxon>
        <taxon>Cytophagales</taxon>
        <taxon>Rhodocytophagaceae</taxon>
        <taxon>Xanthocytophaga</taxon>
    </lineage>
</organism>
<gene>
    <name evidence="6" type="ORF">QNI16_06835</name>
</gene>
<evidence type="ECO:0000256" key="4">
    <source>
        <dbReference type="ARBA" id="ARBA00023239"/>
    </source>
</evidence>
<evidence type="ECO:0000256" key="1">
    <source>
        <dbReference type="ARBA" id="ARBA00004761"/>
    </source>
</evidence>
<dbReference type="Gene3D" id="3.20.20.70">
    <property type="entry name" value="Aldolase class I"/>
    <property type="match status" value="1"/>
</dbReference>
<dbReference type="EMBL" id="JASJOS010000003">
    <property type="protein sequence ID" value="MDJ1480193.1"/>
    <property type="molecule type" value="Genomic_DNA"/>
</dbReference>
<dbReference type="GO" id="GO:0016829">
    <property type="term" value="F:lyase activity"/>
    <property type="evidence" value="ECO:0007669"/>
    <property type="project" value="UniProtKB-KW"/>
</dbReference>
<evidence type="ECO:0000256" key="5">
    <source>
        <dbReference type="ARBA" id="ARBA00023277"/>
    </source>
</evidence>